<evidence type="ECO:0000256" key="1">
    <source>
        <dbReference type="SAM" id="Coils"/>
    </source>
</evidence>
<dbReference type="PANTHER" id="PTHR30386:SF28">
    <property type="entry name" value="EXPORTED PROTEIN"/>
    <property type="match status" value="1"/>
</dbReference>
<organism evidence="4 5">
    <name type="scientific">Brevundimonas diminuta</name>
    <name type="common">Pseudomonas diminuta</name>
    <dbReference type="NCBI Taxonomy" id="293"/>
    <lineage>
        <taxon>Bacteria</taxon>
        <taxon>Pseudomonadati</taxon>
        <taxon>Pseudomonadota</taxon>
        <taxon>Alphaproteobacteria</taxon>
        <taxon>Caulobacterales</taxon>
        <taxon>Caulobacteraceae</taxon>
        <taxon>Brevundimonas</taxon>
    </lineage>
</organism>
<feature type="coiled-coil region" evidence="1">
    <location>
        <begin position="133"/>
        <end position="160"/>
    </location>
</feature>
<evidence type="ECO:0000259" key="3">
    <source>
        <dbReference type="Pfam" id="PF26002"/>
    </source>
</evidence>
<name>A0A1Z3LTW4_BREDI</name>
<dbReference type="InterPro" id="IPR050739">
    <property type="entry name" value="MFP"/>
</dbReference>
<dbReference type="InterPro" id="IPR058982">
    <property type="entry name" value="Beta-barrel_AprE"/>
</dbReference>
<protein>
    <submittedName>
        <fullName evidence="4">Hemolysin secretion protein D</fullName>
    </submittedName>
</protein>
<dbReference type="Gene3D" id="2.40.30.170">
    <property type="match status" value="1"/>
</dbReference>
<dbReference type="AlphaFoldDB" id="A0A1Z3LTW4"/>
<sequence length="414" mass="44272">MSDLFRKEAIHHATRRLAGEVVLASSLSSRLLAGMLCGVILAAGLFAGFATYARKETVAGWLAPIEGMIRLEARQGGVIEALHVEEGEAVRAGQAIATLKLSHALENGDSFAALGQSLDTQARAVAVRAAASQATLEAERRQLRMRREALTRELAQTRRRVALQGDRLKLARAEADRAETIAAQGFMPRRELELRQASALAAEQEEAALTGAALTYEREIGEVDARLAVISIDLDAAGAEAASARAGLEQQRTQVESQSSYVVVATVDGRVAALPVRRGQSLPAGAAVAVVTAGDAPLEAELYAPSRASGFIREGQDVRLMYQAFPYQKFGAGQGRVTSVSRTVLAPSEVAIPGLRVEEPVFRVRVRLSGDHVAAYGRPVPLQPGMLLTADVVIDRRSLLEWLLDPLYAAGKRS</sequence>
<proteinExistence type="predicted"/>
<dbReference type="PRINTS" id="PR01490">
    <property type="entry name" value="RTXTOXIND"/>
</dbReference>
<keyword evidence="2" id="KW-0472">Membrane</keyword>
<dbReference type="Gene3D" id="2.40.50.100">
    <property type="match status" value="1"/>
</dbReference>
<dbReference type="PANTHER" id="PTHR30386">
    <property type="entry name" value="MEMBRANE FUSION SUBUNIT OF EMRAB-TOLC MULTIDRUG EFFLUX PUMP"/>
    <property type="match status" value="1"/>
</dbReference>
<gene>
    <name evidence="4" type="ORF">CD943_00195</name>
</gene>
<feature type="domain" description="AprE-like beta-barrel" evidence="3">
    <location>
        <begin position="301"/>
        <end position="393"/>
    </location>
</feature>
<reference evidence="4 5" key="1">
    <citation type="submission" date="2017-06" db="EMBL/GenBank/DDBJ databases">
        <title>Biodegradation of gentamicin by bacterial consortia AMQD4 in synthetic medium and raw gentamicin sewage.</title>
        <authorList>
            <person name="Chang H."/>
            <person name="Feng Y."/>
            <person name="Li Z."/>
            <person name="Xue J."/>
            <person name="Cheng D."/>
        </authorList>
    </citation>
    <scope>NUCLEOTIDE SEQUENCE [LARGE SCALE GENOMIC DNA]</scope>
    <source>
        <strain evidence="4 5">BZC3</strain>
    </source>
</reference>
<accession>A0A1Z3LTW4</accession>
<keyword evidence="2" id="KW-0812">Transmembrane</keyword>
<dbReference type="Proteomes" id="UP000197024">
    <property type="component" value="Chromosome"/>
</dbReference>
<evidence type="ECO:0000313" key="5">
    <source>
        <dbReference type="Proteomes" id="UP000197024"/>
    </source>
</evidence>
<keyword evidence="2" id="KW-1133">Transmembrane helix</keyword>
<feature type="transmembrane region" description="Helical" evidence="2">
    <location>
        <begin position="31"/>
        <end position="52"/>
    </location>
</feature>
<keyword evidence="1" id="KW-0175">Coiled coil</keyword>
<evidence type="ECO:0000313" key="4">
    <source>
        <dbReference type="EMBL" id="ASD25457.1"/>
    </source>
</evidence>
<dbReference type="Pfam" id="PF26002">
    <property type="entry name" value="Beta-barrel_AprE"/>
    <property type="match status" value="1"/>
</dbReference>
<reference evidence="4 5" key="2">
    <citation type="submission" date="2017-06" db="EMBL/GenBank/DDBJ databases">
        <authorList>
            <person name="Kim H.J."/>
            <person name="Triplett B.A."/>
        </authorList>
    </citation>
    <scope>NUCLEOTIDE SEQUENCE [LARGE SCALE GENOMIC DNA]</scope>
    <source>
        <strain evidence="4 5">BZC3</strain>
    </source>
</reference>
<evidence type="ECO:0000256" key="2">
    <source>
        <dbReference type="SAM" id="Phobius"/>
    </source>
</evidence>
<dbReference type="RefSeq" id="WP_088409705.1">
    <property type="nucleotide sequence ID" value="NZ_CP021995.1"/>
</dbReference>
<dbReference type="EMBL" id="CP021995">
    <property type="protein sequence ID" value="ASD25457.1"/>
    <property type="molecule type" value="Genomic_DNA"/>
</dbReference>